<gene>
    <name evidence="1" type="ORF">GGR33_002038</name>
</gene>
<dbReference type="AlphaFoldDB" id="A0A7W6AFV0"/>
<name>A0A7W6AFV0_9HYPH</name>
<dbReference type="EMBL" id="JACIDN010000003">
    <property type="protein sequence ID" value="MBB3902543.1"/>
    <property type="molecule type" value="Genomic_DNA"/>
</dbReference>
<reference evidence="1 2" key="1">
    <citation type="submission" date="2020-08" db="EMBL/GenBank/DDBJ databases">
        <title>Genomic Encyclopedia of Type Strains, Phase IV (KMG-IV): sequencing the most valuable type-strain genomes for metagenomic binning, comparative biology and taxonomic classification.</title>
        <authorList>
            <person name="Goeker M."/>
        </authorList>
    </citation>
    <scope>NUCLEOTIDE SEQUENCE [LARGE SCALE GENOMIC DNA]</scope>
    <source>
        <strain evidence="1 2">DSM 24105</strain>
    </source>
</reference>
<dbReference type="Proteomes" id="UP000517759">
    <property type="component" value="Unassembled WGS sequence"/>
</dbReference>
<evidence type="ECO:0000313" key="2">
    <source>
        <dbReference type="Proteomes" id="UP000517759"/>
    </source>
</evidence>
<accession>A0A7W6AFV0</accession>
<protein>
    <submittedName>
        <fullName evidence="1">Uncharacterized protein</fullName>
    </submittedName>
</protein>
<proteinExistence type="predicted"/>
<sequence length="38" mass="3932">MARALAAAEAVVEIVSAEPAKATARLSSVWATRHIADP</sequence>
<comment type="caution">
    <text evidence="1">The sequence shown here is derived from an EMBL/GenBank/DDBJ whole genome shotgun (WGS) entry which is preliminary data.</text>
</comment>
<organism evidence="1 2">
    <name type="scientific">Methylobacterium brachythecii</name>
    <dbReference type="NCBI Taxonomy" id="1176177"/>
    <lineage>
        <taxon>Bacteria</taxon>
        <taxon>Pseudomonadati</taxon>
        <taxon>Pseudomonadota</taxon>
        <taxon>Alphaproteobacteria</taxon>
        <taxon>Hyphomicrobiales</taxon>
        <taxon>Methylobacteriaceae</taxon>
        <taxon>Methylobacterium</taxon>
    </lineage>
</organism>
<evidence type="ECO:0000313" key="1">
    <source>
        <dbReference type="EMBL" id="MBB3902543.1"/>
    </source>
</evidence>